<dbReference type="EMBL" id="JBHFFA010000004">
    <property type="protein sequence ID" value="KAL2628839.1"/>
    <property type="molecule type" value="Genomic_DNA"/>
</dbReference>
<evidence type="ECO:0000313" key="2">
    <source>
        <dbReference type="Proteomes" id="UP001605036"/>
    </source>
</evidence>
<protein>
    <submittedName>
        <fullName evidence="1">Uncharacterized protein</fullName>
    </submittedName>
</protein>
<keyword evidence="2" id="KW-1185">Reference proteome</keyword>
<dbReference type="Proteomes" id="UP001605036">
    <property type="component" value="Unassembled WGS sequence"/>
</dbReference>
<dbReference type="AlphaFoldDB" id="A0ABD1YH20"/>
<organism evidence="1 2">
    <name type="scientific">Riccia fluitans</name>
    <dbReference type="NCBI Taxonomy" id="41844"/>
    <lineage>
        <taxon>Eukaryota</taxon>
        <taxon>Viridiplantae</taxon>
        <taxon>Streptophyta</taxon>
        <taxon>Embryophyta</taxon>
        <taxon>Marchantiophyta</taxon>
        <taxon>Marchantiopsida</taxon>
        <taxon>Marchantiidae</taxon>
        <taxon>Marchantiales</taxon>
        <taxon>Ricciaceae</taxon>
        <taxon>Riccia</taxon>
    </lineage>
</organism>
<accession>A0ABD1YH20</accession>
<sequence length="105" mass="12403">MTLAKYIHIKVDNEEDALGGKKNGERERGPRKILLKVLLELFISYCQHAKKYRQRLEEKIENPLGDEDTHLRTFVSNQFPDSLQLACFKEYVQYLDSPAFPRQKY</sequence>
<reference evidence="1 2" key="1">
    <citation type="submission" date="2024-09" db="EMBL/GenBank/DDBJ databases">
        <title>Chromosome-scale assembly of Riccia fluitans.</title>
        <authorList>
            <person name="Paukszto L."/>
            <person name="Sawicki J."/>
            <person name="Karawczyk K."/>
            <person name="Piernik-Szablinska J."/>
            <person name="Szczecinska M."/>
            <person name="Mazdziarz M."/>
        </authorList>
    </citation>
    <scope>NUCLEOTIDE SEQUENCE [LARGE SCALE GENOMIC DNA]</scope>
    <source>
        <strain evidence="1">Rf_01</strain>
        <tissue evidence="1">Aerial parts of the thallus</tissue>
    </source>
</reference>
<proteinExistence type="predicted"/>
<gene>
    <name evidence="1" type="ORF">R1flu_013525</name>
</gene>
<evidence type="ECO:0000313" key="1">
    <source>
        <dbReference type="EMBL" id="KAL2628839.1"/>
    </source>
</evidence>
<comment type="caution">
    <text evidence="1">The sequence shown here is derived from an EMBL/GenBank/DDBJ whole genome shotgun (WGS) entry which is preliminary data.</text>
</comment>
<name>A0ABD1YH20_9MARC</name>